<feature type="chain" id="PRO_5037139665" description="Beta-barrel porin 2" evidence="1">
    <location>
        <begin position="23"/>
        <end position="357"/>
    </location>
</feature>
<dbReference type="AlphaFoldDB" id="A0A927BY95"/>
<dbReference type="EMBL" id="JACXLD010000001">
    <property type="protein sequence ID" value="MBD2857773.1"/>
    <property type="molecule type" value="Genomic_DNA"/>
</dbReference>
<feature type="signal peptide" evidence="1">
    <location>
        <begin position="1"/>
        <end position="22"/>
    </location>
</feature>
<reference evidence="2" key="1">
    <citation type="submission" date="2020-09" db="EMBL/GenBank/DDBJ databases">
        <authorList>
            <person name="Yoon J.-W."/>
        </authorList>
    </citation>
    <scope>NUCLEOTIDE SEQUENCE</scope>
    <source>
        <strain evidence="2">KMU-158</strain>
    </source>
</reference>
<keyword evidence="1" id="KW-0732">Signal</keyword>
<accession>A0A927BY95</accession>
<organism evidence="2 3">
    <name type="scientific">Spongiibacter pelagi</name>
    <dbReference type="NCBI Taxonomy" id="2760804"/>
    <lineage>
        <taxon>Bacteria</taxon>
        <taxon>Pseudomonadati</taxon>
        <taxon>Pseudomonadota</taxon>
        <taxon>Gammaproteobacteria</taxon>
        <taxon>Cellvibrionales</taxon>
        <taxon>Spongiibacteraceae</taxon>
        <taxon>Spongiibacter</taxon>
    </lineage>
</organism>
<proteinExistence type="predicted"/>
<dbReference type="Proteomes" id="UP000610558">
    <property type="component" value="Unassembled WGS sequence"/>
</dbReference>
<evidence type="ECO:0000313" key="2">
    <source>
        <dbReference type="EMBL" id="MBD2857773.1"/>
    </source>
</evidence>
<gene>
    <name evidence="2" type="ORF">IB286_02055</name>
</gene>
<evidence type="ECO:0000256" key="1">
    <source>
        <dbReference type="SAM" id="SignalP"/>
    </source>
</evidence>
<evidence type="ECO:0008006" key="4">
    <source>
        <dbReference type="Google" id="ProtNLM"/>
    </source>
</evidence>
<evidence type="ECO:0000313" key="3">
    <source>
        <dbReference type="Proteomes" id="UP000610558"/>
    </source>
</evidence>
<sequence>MMKPTPYVFGLLLAGTFSTANAGEIYSELESQSFSEIAPIAQLLDDLEGPAVKEGDIAFTHNQVEIGYRDNQWEYSVFLRYDYLLNFNSDTAELAYLDKNDLPVPQGRTFNVDLRPNHMRARGLGLGYTFDLAKQHRLKIRGNYLQPSETTQGALRGQLTTLSNGYEADLKVDYSYSRDSLLDRPEESVDGHGLSLDLDYQWQAGDVLLQVEARDILSWIHYKDLTYTRAVATTNTISYDANGRLNSIPTVQGIESNRSEIQHLPRRFQFSASQPCSSTTKISCRAELFTYDGKGFPRLGIDGKAGKLNWQADYDFVAKAVGLGVKSQYFTVKLRTDDIRWEDMYALELLISASVPL</sequence>
<name>A0A927BY95_9GAMM</name>
<keyword evidence="3" id="KW-1185">Reference proteome</keyword>
<protein>
    <recommendedName>
        <fullName evidence="4">Beta-barrel porin 2</fullName>
    </recommendedName>
</protein>
<comment type="caution">
    <text evidence="2">The sequence shown here is derived from an EMBL/GenBank/DDBJ whole genome shotgun (WGS) entry which is preliminary data.</text>
</comment>